<evidence type="ECO:0000313" key="1">
    <source>
        <dbReference type="EMBL" id="UZE95313.1"/>
    </source>
</evidence>
<dbReference type="PROSITE" id="PS51257">
    <property type="entry name" value="PROKAR_LIPOPROTEIN"/>
    <property type="match status" value="1"/>
</dbReference>
<protein>
    <recommendedName>
        <fullName evidence="3">Lipoprotein</fullName>
    </recommendedName>
</protein>
<proteinExistence type="predicted"/>
<organism evidence="1 2">
    <name type="scientific">Alkalimarinus alittae</name>
    <dbReference type="NCBI Taxonomy" id="2961619"/>
    <lineage>
        <taxon>Bacteria</taxon>
        <taxon>Pseudomonadati</taxon>
        <taxon>Pseudomonadota</taxon>
        <taxon>Gammaproteobacteria</taxon>
        <taxon>Alteromonadales</taxon>
        <taxon>Alteromonadaceae</taxon>
        <taxon>Alkalimarinus</taxon>
    </lineage>
</organism>
<sequence>MKLINYGLILFALFLSGCGTMDYHEYGFEVNLNPASKPKQVWVAPLKPSEVIDWSVYLTQIRVNLAEELERKSGMTVSTASAPTVKDDYRMYLRFDQYEKLLDHAFGSGTFTCNYNANLTVKNNQDMNIFSQQSQQAERYTWIHNSEAQYTSKADDACFQARNRLMETLLGDFLKSVEGH</sequence>
<name>A0ABY6MZP3_9ALTE</name>
<dbReference type="Proteomes" id="UP001163739">
    <property type="component" value="Chromosome"/>
</dbReference>
<reference evidence="1" key="1">
    <citation type="submission" date="2022-06" db="EMBL/GenBank/DDBJ databases">
        <title>Alkalimarinus sp. nov., isolated from gut of a Alitta virens.</title>
        <authorList>
            <person name="Yang A.I."/>
            <person name="Shin N.-R."/>
        </authorList>
    </citation>
    <scope>NUCLEOTIDE SEQUENCE</scope>
    <source>
        <strain evidence="1">A2M4</strain>
    </source>
</reference>
<accession>A0ABY6MZP3</accession>
<evidence type="ECO:0000313" key="2">
    <source>
        <dbReference type="Proteomes" id="UP001163739"/>
    </source>
</evidence>
<keyword evidence="2" id="KW-1185">Reference proteome</keyword>
<dbReference type="EMBL" id="CP100390">
    <property type="protein sequence ID" value="UZE95313.1"/>
    <property type="molecule type" value="Genomic_DNA"/>
</dbReference>
<dbReference type="RefSeq" id="WP_265046802.1">
    <property type="nucleotide sequence ID" value="NZ_CP100390.1"/>
</dbReference>
<evidence type="ECO:0008006" key="3">
    <source>
        <dbReference type="Google" id="ProtNLM"/>
    </source>
</evidence>
<gene>
    <name evidence="1" type="ORF">NKI27_14755</name>
</gene>